<dbReference type="Gene3D" id="1.10.30.50">
    <property type="match status" value="1"/>
</dbReference>
<accession>A0ABT7T186</accession>
<keyword evidence="2" id="KW-0378">Hydrolase</keyword>
<dbReference type="InterPro" id="IPR002711">
    <property type="entry name" value="HNH"/>
</dbReference>
<evidence type="ECO:0000313" key="2">
    <source>
        <dbReference type="EMBL" id="MDM7862207.1"/>
    </source>
</evidence>
<organism evidence="2 3">
    <name type="scientific">Alteromonas arenosi</name>
    <dbReference type="NCBI Taxonomy" id="3055817"/>
    <lineage>
        <taxon>Bacteria</taxon>
        <taxon>Pseudomonadati</taxon>
        <taxon>Pseudomonadota</taxon>
        <taxon>Gammaproteobacteria</taxon>
        <taxon>Alteromonadales</taxon>
        <taxon>Alteromonadaceae</taxon>
        <taxon>Alteromonas/Salinimonas group</taxon>
        <taxon>Alteromonas</taxon>
    </lineage>
</organism>
<protein>
    <submittedName>
        <fullName evidence="2">HNH endonuclease</fullName>
    </submittedName>
</protein>
<dbReference type="Pfam" id="PF01844">
    <property type="entry name" value="HNH"/>
    <property type="match status" value="1"/>
</dbReference>
<proteinExistence type="predicted"/>
<keyword evidence="2" id="KW-0540">Nuclease</keyword>
<dbReference type="PANTHER" id="PTHR37827:SF1">
    <property type="entry name" value="HNH DOMAIN-CONTAINING PROTEIN"/>
    <property type="match status" value="1"/>
</dbReference>
<dbReference type="PANTHER" id="PTHR37827">
    <property type="entry name" value="TUDOR DOMAIN-CONTAINING PROTEIN"/>
    <property type="match status" value="1"/>
</dbReference>
<dbReference type="EMBL" id="JAUCBP010000013">
    <property type="protein sequence ID" value="MDM7862207.1"/>
    <property type="molecule type" value="Genomic_DNA"/>
</dbReference>
<evidence type="ECO:0000313" key="3">
    <source>
        <dbReference type="Proteomes" id="UP001234343"/>
    </source>
</evidence>
<evidence type="ECO:0000259" key="1">
    <source>
        <dbReference type="Pfam" id="PF01844"/>
    </source>
</evidence>
<sequence>MAEHTEQSRKRGQCPLCKRMTRLTFHHLIPRKMHRRKFFQKHYDKQQLQNGIAICQLCHTGIHRTYDEMYLAKHRNSLVSLQADEQLQNHFQWVAKQRVKPPLLT</sequence>
<feature type="domain" description="HNH" evidence="1">
    <location>
        <begin position="14"/>
        <end position="64"/>
    </location>
</feature>
<name>A0ABT7T186_9ALTE</name>
<comment type="caution">
    <text evidence="2">The sequence shown here is derived from an EMBL/GenBank/DDBJ whole genome shotgun (WGS) entry which is preliminary data.</text>
</comment>
<dbReference type="GO" id="GO:0004519">
    <property type="term" value="F:endonuclease activity"/>
    <property type="evidence" value="ECO:0007669"/>
    <property type="project" value="UniProtKB-KW"/>
</dbReference>
<reference evidence="2 3" key="1">
    <citation type="submission" date="2023-06" db="EMBL/GenBank/DDBJ databases">
        <title>Alteromonas sp. ASW11-36 isolated from intertidal sand.</title>
        <authorList>
            <person name="Li Y."/>
        </authorList>
    </citation>
    <scope>NUCLEOTIDE SEQUENCE [LARGE SCALE GENOMIC DNA]</scope>
    <source>
        <strain evidence="2 3">ASW11-36</strain>
    </source>
</reference>
<dbReference type="RefSeq" id="WP_289367016.1">
    <property type="nucleotide sequence ID" value="NZ_JAUCBP010000013.1"/>
</dbReference>
<dbReference type="Proteomes" id="UP001234343">
    <property type="component" value="Unassembled WGS sequence"/>
</dbReference>
<keyword evidence="2" id="KW-0255">Endonuclease</keyword>
<keyword evidence="3" id="KW-1185">Reference proteome</keyword>
<gene>
    <name evidence="2" type="ORF">QTP81_16495</name>
</gene>